<reference evidence="1 2" key="1">
    <citation type="submission" date="2016-11" db="EMBL/GenBank/DDBJ databases">
        <authorList>
            <consortium name="Urmite Genomes"/>
        </authorList>
    </citation>
    <scope>NUCLEOTIDE SEQUENCE [LARGE SCALE GENOMIC DNA]</scope>
    <source>
        <strain evidence="1 2">A11</strain>
    </source>
</reference>
<dbReference type="KEGG" id="vg:30523511"/>
<dbReference type="Proteomes" id="UP000201465">
    <property type="component" value="Segment"/>
</dbReference>
<evidence type="ECO:0000313" key="2">
    <source>
        <dbReference type="Proteomes" id="UP000201465"/>
    </source>
</evidence>
<proteinExistence type="predicted"/>
<dbReference type="PANTHER" id="PTHR40036:SF1">
    <property type="entry name" value="MACROCIN O-METHYLTRANSFERASE"/>
    <property type="match status" value="1"/>
</dbReference>
<name>A0A1M7XV94_9VIRU</name>
<dbReference type="InterPro" id="IPR029063">
    <property type="entry name" value="SAM-dependent_MTases_sf"/>
</dbReference>
<dbReference type="PANTHER" id="PTHR40036">
    <property type="entry name" value="MACROCIN O-METHYLTRANSFERASE"/>
    <property type="match status" value="1"/>
</dbReference>
<dbReference type="GeneID" id="30523511"/>
<keyword evidence="1" id="KW-0489">Methyltransferase</keyword>
<organism evidence="1 2">
    <name type="scientific">Cedratvirus A11</name>
    <dbReference type="NCBI Taxonomy" id="1903266"/>
    <lineage>
        <taxon>Viruses</taxon>
        <taxon>Pithoviruses</taxon>
        <taxon>Orthocedratvirinae</taxon>
        <taxon>Alphacedratvirus</taxon>
        <taxon>Alphacedratvirus aljazairmassiliense</taxon>
    </lineage>
</organism>
<dbReference type="InterPro" id="IPR008884">
    <property type="entry name" value="TylF_MeTrfase"/>
</dbReference>
<accession>A0A1M7XV94</accession>
<evidence type="ECO:0000313" key="1">
    <source>
        <dbReference type="EMBL" id="SHO33591.1"/>
    </source>
</evidence>
<dbReference type="GO" id="GO:0008168">
    <property type="term" value="F:methyltransferase activity"/>
    <property type="evidence" value="ECO:0007669"/>
    <property type="project" value="UniProtKB-KW"/>
</dbReference>
<dbReference type="Pfam" id="PF05711">
    <property type="entry name" value="TylF"/>
    <property type="match status" value="1"/>
</dbReference>
<dbReference type="OrthoDB" id="35924at10239"/>
<dbReference type="RefSeq" id="YP_009329463.1">
    <property type="nucleotide sequence ID" value="NC_032108.1"/>
</dbReference>
<dbReference type="Gene3D" id="3.40.50.150">
    <property type="entry name" value="Vaccinia Virus protein VP39"/>
    <property type="match status" value="1"/>
</dbReference>
<sequence>MQDLRDRYLTLLRDSISDACFKIKIVDGEKVYPEEIAQGKIWPSEAVSMIGLARLNNIRELLEIVFREKVEGDFLEAGVWRGGACIFAKGIIDTYQEERKVIVADSFQGLPPPDPKYVHDAGARWHTFEALAVSEEQVKDNFQKFSLLDNQVIFLKGFFSDTLFSPSLPFEKLSILRLDGDMYSSTIQTLEALYDKVSLGGFIIVDDYLSCPGCARAVDDFRKIRDITEPIIKVDWTGVYWRKLGA</sequence>
<dbReference type="EMBL" id="LT671577">
    <property type="protein sequence ID" value="SHO33591.1"/>
    <property type="molecule type" value="Genomic_DNA"/>
</dbReference>
<gene>
    <name evidence="1" type="ORF">BQ3484_523</name>
</gene>
<keyword evidence="2" id="KW-1185">Reference proteome</keyword>
<keyword evidence="1" id="KW-0808">Transferase</keyword>
<dbReference type="GO" id="GO:0032259">
    <property type="term" value="P:methylation"/>
    <property type="evidence" value="ECO:0007669"/>
    <property type="project" value="UniProtKB-KW"/>
</dbReference>
<protein>
    <submittedName>
        <fullName evidence="1">Macrocin O-methyltransferase</fullName>
    </submittedName>
</protein>
<dbReference type="SUPFAM" id="SSF53335">
    <property type="entry name" value="S-adenosyl-L-methionine-dependent methyltransferases"/>
    <property type="match status" value="1"/>
</dbReference>